<dbReference type="PROSITE" id="PS51379">
    <property type="entry name" value="4FE4S_FER_2"/>
    <property type="match status" value="1"/>
</dbReference>
<accession>A0A644T5B6</accession>
<dbReference type="InterPro" id="IPR051684">
    <property type="entry name" value="Electron_Trans/Redox"/>
</dbReference>
<keyword evidence="2" id="KW-0004">4Fe-4S</keyword>
<proteinExistence type="predicted"/>
<feature type="domain" description="4Fe-4S ferredoxin-type" evidence="8">
    <location>
        <begin position="240"/>
        <end position="271"/>
    </location>
</feature>
<keyword evidence="3" id="KW-0479">Metal-binding</keyword>
<dbReference type="AlphaFoldDB" id="A0A644T5B6"/>
<organism evidence="9">
    <name type="scientific">bioreactor metagenome</name>
    <dbReference type="NCBI Taxonomy" id="1076179"/>
    <lineage>
        <taxon>unclassified sequences</taxon>
        <taxon>metagenomes</taxon>
        <taxon>ecological metagenomes</taxon>
    </lineage>
</organism>
<feature type="transmembrane region" description="Helical" evidence="7">
    <location>
        <begin position="67"/>
        <end position="95"/>
    </location>
</feature>
<dbReference type="InterPro" id="IPR017896">
    <property type="entry name" value="4Fe4S_Fe-S-bd"/>
</dbReference>
<dbReference type="PANTHER" id="PTHR30176">
    <property type="entry name" value="FERREDOXIN-TYPE PROTEIN NAPH"/>
    <property type="match status" value="1"/>
</dbReference>
<gene>
    <name evidence="9" type="primary">napH_1</name>
    <name evidence="9" type="ORF">SDC9_06922</name>
</gene>
<feature type="transmembrane region" description="Helical" evidence="7">
    <location>
        <begin position="161"/>
        <end position="181"/>
    </location>
</feature>
<comment type="caution">
    <text evidence="9">The sequence shown here is derived from an EMBL/GenBank/DDBJ whole genome shotgun (WGS) entry which is preliminary data.</text>
</comment>
<dbReference type="GO" id="GO:0051539">
    <property type="term" value="F:4 iron, 4 sulfur cluster binding"/>
    <property type="evidence" value="ECO:0007669"/>
    <property type="project" value="UniProtKB-KW"/>
</dbReference>
<reference evidence="9" key="1">
    <citation type="submission" date="2019-08" db="EMBL/GenBank/DDBJ databases">
        <authorList>
            <person name="Kucharzyk K."/>
            <person name="Murdoch R.W."/>
            <person name="Higgins S."/>
            <person name="Loffler F."/>
        </authorList>
    </citation>
    <scope>NUCLEOTIDE SEQUENCE</scope>
</reference>
<name>A0A644T5B6_9ZZZZ</name>
<keyword evidence="6" id="KW-0411">Iron-sulfur</keyword>
<evidence type="ECO:0000256" key="1">
    <source>
        <dbReference type="ARBA" id="ARBA00022448"/>
    </source>
</evidence>
<evidence type="ECO:0000256" key="2">
    <source>
        <dbReference type="ARBA" id="ARBA00022485"/>
    </source>
</evidence>
<evidence type="ECO:0000256" key="6">
    <source>
        <dbReference type="ARBA" id="ARBA00023014"/>
    </source>
</evidence>
<evidence type="ECO:0000256" key="7">
    <source>
        <dbReference type="SAM" id="Phobius"/>
    </source>
</evidence>
<evidence type="ECO:0000256" key="4">
    <source>
        <dbReference type="ARBA" id="ARBA00022982"/>
    </source>
</evidence>
<dbReference type="EMBL" id="VSSQ01000014">
    <property type="protein sequence ID" value="MPL61352.1"/>
    <property type="molecule type" value="Genomic_DNA"/>
</dbReference>
<evidence type="ECO:0000256" key="5">
    <source>
        <dbReference type="ARBA" id="ARBA00023004"/>
    </source>
</evidence>
<dbReference type="GO" id="GO:0005886">
    <property type="term" value="C:plasma membrane"/>
    <property type="evidence" value="ECO:0007669"/>
    <property type="project" value="TreeGrafter"/>
</dbReference>
<evidence type="ECO:0000313" key="9">
    <source>
        <dbReference type="EMBL" id="MPL61352.1"/>
    </source>
</evidence>
<dbReference type="GO" id="GO:0046872">
    <property type="term" value="F:metal ion binding"/>
    <property type="evidence" value="ECO:0007669"/>
    <property type="project" value="UniProtKB-KW"/>
</dbReference>
<evidence type="ECO:0000256" key="3">
    <source>
        <dbReference type="ARBA" id="ARBA00022723"/>
    </source>
</evidence>
<dbReference type="PANTHER" id="PTHR30176:SF3">
    <property type="entry name" value="FERREDOXIN-TYPE PROTEIN NAPH"/>
    <property type="match status" value="1"/>
</dbReference>
<keyword evidence="7" id="KW-0472">Membrane</keyword>
<keyword evidence="4" id="KW-0249">Electron transport</keyword>
<sequence length="285" mass="30310">MKILAWARRGVQVLVVAGLCVLPWLNAAELRQISGSFFALDFFGIPFADPVGAAQVAATGFLPGERLLAGALISLALALVLGRVFCSWICPYGFFSELAHWARGRQGGAHVKEGRAFAGKALLLGAGLAAALVAGFPAMGIVSLPGELSLLPMLVWQGGDFWLLLGAVAVPLAALILELAVGKRLWCRFVCPQSVLLGAAAQCLPAKAPGLRIGWQAANCTCKDKAPCKQACSLELNPRRKGGPDRRDCTHCGDCVNACASYGKALEWKQFRTRQVRIAQTMQLL</sequence>
<feature type="transmembrane region" description="Helical" evidence="7">
    <location>
        <begin position="121"/>
        <end position="141"/>
    </location>
</feature>
<keyword evidence="5" id="KW-0408">Iron</keyword>
<keyword evidence="7" id="KW-0812">Transmembrane</keyword>
<keyword evidence="7" id="KW-1133">Transmembrane helix</keyword>
<dbReference type="Pfam" id="PF12801">
    <property type="entry name" value="Fer4_5"/>
    <property type="match status" value="2"/>
</dbReference>
<evidence type="ECO:0000259" key="8">
    <source>
        <dbReference type="PROSITE" id="PS51379"/>
    </source>
</evidence>
<protein>
    <submittedName>
        <fullName evidence="9">Ferredoxin-type protein NapH</fullName>
    </submittedName>
</protein>
<keyword evidence="1" id="KW-0813">Transport</keyword>